<name>A0ABV0RUQ3_9TELE</name>
<proteinExistence type="predicted"/>
<protein>
    <recommendedName>
        <fullName evidence="5">Secreted protein</fullName>
    </recommendedName>
</protein>
<keyword evidence="4" id="KW-1185">Reference proteome</keyword>
<evidence type="ECO:0000256" key="1">
    <source>
        <dbReference type="SAM" id="MobiDB-lite"/>
    </source>
</evidence>
<evidence type="ECO:0000313" key="3">
    <source>
        <dbReference type="EMBL" id="MEQ2211416.1"/>
    </source>
</evidence>
<evidence type="ECO:0008006" key="5">
    <source>
        <dbReference type="Google" id="ProtNLM"/>
    </source>
</evidence>
<dbReference type="Proteomes" id="UP001434883">
    <property type="component" value="Unassembled WGS sequence"/>
</dbReference>
<evidence type="ECO:0000256" key="2">
    <source>
        <dbReference type="SAM" id="SignalP"/>
    </source>
</evidence>
<feature type="region of interest" description="Disordered" evidence="1">
    <location>
        <begin position="96"/>
        <end position="115"/>
    </location>
</feature>
<dbReference type="EMBL" id="JAHRIN010058914">
    <property type="protein sequence ID" value="MEQ2211416.1"/>
    <property type="molecule type" value="Genomic_DNA"/>
</dbReference>
<accession>A0ABV0RUQ3</accession>
<organism evidence="3 4">
    <name type="scientific">Xenoophorus captivus</name>
    <dbReference type="NCBI Taxonomy" id="1517983"/>
    <lineage>
        <taxon>Eukaryota</taxon>
        <taxon>Metazoa</taxon>
        <taxon>Chordata</taxon>
        <taxon>Craniata</taxon>
        <taxon>Vertebrata</taxon>
        <taxon>Euteleostomi</taxon>
        <taxon>Actinopterygii</taxon>
        <taxon>Neopterygii</taxon>
        <taxon>Teleostei</taxon>
        <taxon>Neoteleostei</taxon>
        <taxon>Acanthomorphata</taxon>
        <taxon>Ovalentaria</taxon>
        <taxon>Atherinomorphae</taxon>
        <taxon>Cyprinodontiformes</taxon>
        <taxon>Goodeidae</taxon>
        <taxon>Xenoophorus</taxon>
    </lineage>
</organism>
<sequence length="115" mass="12666">MTCIIIFFSVFTTGASVNLFCINSSSPGAHQTRMVALSSQGVCLYLRQAPNNCKYSRCTSPVLQRLSKEFYVYSATTPTSLTVTAIATFLRLESTPQPPIKHSQRLKSNKHTTDG</sequence>
<gene>
    <name evidence="3" type="ORF">XENOCAPTIV_030930</name>
</gene>
<reference evidence="3 4" key="1">
    <citation type="submission" date="2021-06" db="EMBL/GenBank/DDBJ databases">
        <authorList>
            <person name="Palmer J.M."/>
        </authorList>
    </citation>
    <scope>NUCLEOTIDE SEQUENCE [LARGE SCALE GENOMIC DNA]</scope>
    <source>
        <strain evidence="3 4">XC_2019</strain>
        <tissue evidence="3">Muscle</tissue>
    </source>
</reference>
<feature type="chain" id="PRO_5046238742" description="Secreted protein" evidence="2">
    <location>
        <begin position="17"/>
        <end position="115"/>
    </location>
</feature>
<comment type="caution">
    <text evidence="3">The sequence shown here is derived from an EMBL/GenBank/DDBJ whole genome shotgun (WGS) entry which is preliminary data.</text>
</comment>
<evidence type="ECO:0000313" key="4">
    <source>
        <dbReference type="Proteomes" id="UP001434883"/>
    </source>
</evidence>
<feature type="signal peptide" evidence="2">
    <location>
        <begin position="1"/>
        <end position="16"/>
    </location>
</feature>
<feature type="compositionally biased region" description="Basic residues" evidence="1">
    <location>
        <begin position="102"/>
        <end position="115"/>
    </location>
</feature>
<keyword evidence="2" id="KW-0732">Signal</keyword>